<name>A0AAD5ZJC7_9POAL</name>
<dbReference type="Pfam" id="PF20431">
    <property type="entry name" value="E_motif"/>
    <property type="match status" value="1"/>
</dbReference>
<dbReference type="PANTHER" id="PTHR47926">
    <property type="entry name" value="PENTATRICOPEPTIDE REPEAT-CONTAINING PROTEIN"/>
    <property type="match status" value="1"/>
</dbReference>
<accession>A0AAD5ZJC7</accession>
<dbReference type="Pfam" id="PF13041">
    <property type="entry name" value="PPR_2"/>
    <property type="match status" value="1"/>
</dbReference>
<dbReference type="NCBIfam" id="TIGR00756">
    <property type="entry name" value="PPR"/>
    <property type="match status" value="2"/>
</dbReference>
<keyword evidence="1" id="KW-0677">Repeat</keyword>
<sequence>MLRRMASLPKPPLSASVKAIRQASSPKEALTRFKLRLRGLFPPDPFDQHAAVFTIKSISSSRALRPSLTPLLHAYVLKTNLLSEVHVASVLLHSYSLFSHTNARVLFDENPHRTLVITNIMISSFARNGDVQSARLLFDSCPDNDIVSWSAMIRGYIGKDHKNAGLSLFRKMMLQGDLKPDPALLVILLSGCTACGSMGLLLFRSIHAYAVKNVSKKEMNRELGTSLLTLYTKTGNLKYALSVFDMIPEKNVMHWTAMINGLAILGHADKALSYLQKMVNSGVKPDEITFTAILNACCQAGLTDLAQKYFSIMVQELGFKPGVQHYGCLVNLFAKAGRLDEAYGVIKCMDVEPNIVIWTSFLEACRTYKKFKMAEEGIEKVLSMAKPDENGGVYTLISDLYALGGNWAGVERIRLLMEQQKVTKIAGLSFIDSDKRKANAVVK</sequence>
<dbReference type="InterPro" id="IPR046848">
    <property type="entry name" value="E_motif"/>
</dbReference>
<evidence type="ECO:0008006" key="6">
    <source>
        <dbReference type="Google" id="ProtNLM"/>
    </source>
</evidence>
<dbReference type="FunFam" id="1.25.40.10:FF:000790">
    <property type="entry name" value="Pentatricopeptide repeat-containing protein"/>
    <property type="match status" value="1"/>
</dbReference>
<feature type="repeat" description="PPR" evidence="3">
    <location>
        <begin position="145"/>
        <end position="180"/>
    </location>
</feature>
<evidence type="ECO:0000313" key="5">
    <source>
        <dbReference type="Proteomes" id="UP001210211"/>
    </source>
</evidence>
<evidence type="ECO:0000256" key="3">
    <source>
        <dbReference type="PROSITE-ProRule" id="PRU00708"/>
    </source>
</evidence>
<reference evidence="4 5" key="1">
    <citation type="journal article" date="2022" name="Cell">
        <title>Repeat-based holocentromeres influence genome architecture and karyotype evolution.</title>
        <authorList>
            <person name="Hofstatter P.G."/>
            <person name="Thangavel G."/>
            <person name="Lux T."/>
            <person name="Neumann P."/>
            <person name="Vondrak T."/>
            <person name="Novak P."/>
            <person name="Zhang M."/>
            <person name="Costa L."/>
            <person name="Castellani M."/>
            <person name="Scott A."/>
            <person name="Toegelov H."/>
            <person name="Fuchs J."/>
            <person name="Mata-Sucre Y."/>
            <person name="Dias Y."/>
            <person name="Vanzela A.L.L."/>
            <person name="Huettel B."/>
            <person name="Almeida C.C.S."/>
            <person name="Simkova H."/>
            <person name="Souza G."/>
            <person name="Pedrosa-Harand A."/>
            <person name="Macas J."/>
            <person name="Mayer K.F.X."/>
            <person name="Houben A."/>
            <person name="Marques A."/>
        </authorList>
    </citation>
    <scope>NUCLEOTIDE SEQUENCE [LARGE SCALE GENOMIC DNA]</scope>
    <source>
        <strain evidence="4">RhyTen1mFocal</strain>
    </source>
</reference>
<gene>
    <name evidence="4" type="ORF">LUZ61_002576</name>
</gene>
<evidence type="ECO:0000256" key="1">
    <source>
        <dbReference type="ARBA" id="ARBA00022737"/>
    </source>
</evidence>
<keyword evidence="5" id="KW-1185">Reference proteome</keyword>
<dbReference type="InterPro" id="IPR002885">
    <property type="entry name" value="PPR_rpt"/>
</dbReference>
<evidence type="ECO:0000256" key="2">
    <source>
        <dbReference type="ARBA" id="ARBA00022946"/>
    </source>
</evidence>
<dbReference type="AlphaFoldDB" id="A0AAD5ZJC7"/>
<organism evidence="4 5">
    <name type="scientific">Rhynchospora tenuis</name>
    <dbReference type="NCBI Taxonomy" id="198213"/>
    <lineage>
        <taxon>Eukaryota</taxon>
        <taxon>Viridiplantae</taxon>
        <taxon>Streptophyta</taxon>
        <taxon>Embryophyta</taxon>
        <taxon>Tracheophyta</taxon>
        <taxon>Spermatophyta</taxon>
        <taxon>Magnoliopsida</taxon>
        <taxon>Liliopsida</taxon>
        <taxon>Poales</taxon>
        <taxon>Cyperaceae</taxon>
        <taxon>Cyperoideae</taxon>
        <taxon>Rhynchosporeae</taxon>
        <taxon>Rhynchospora</taxon>
    </lineage>
</organism>
<feature type="repeat" description="PPR" evidence="3">
    <location>
        <begin position="286"/>
        <end position="321"/>
    </location>
</feature>
<dbReference type="InterPro" id="IPR011990">
    <property type="entry name" value="TPR-like_helical_dom_sf"/>
</dbReference>
<dbReference type="EMBL" id="JAMRDG010000001">
    <property type="protein sequence ID" value="KAJ3698871.1"/>
    <property type="molecule type" value="Genomic_DNA"/>
</dbReference>
<dbReference type="InterPro" id="IPR046960">
    <property type="entry name" value="PPR_At4g14850-like_plant"/>
</dbReference>
<dbReference type="GO" id="GO:0009451">
    <property type="term" value="P:RNA modification"/>
    <property type="evidence" value="ECO:0007669"/>
    <property type="project" value="InterPro"/>
</dbReference>
<keyword evidence="2" id="KW-0809">Transit peptide</keyword>
<dbReference type="PROSITE" id="PS51375">
    <property type="entry name" value="PPR"/>
    <property type="match status" value="3"/>
</dbReference>
<dbReference type="Gene3D" id="1.25.40.10">
    <property type="entry name" value="Tetratricopeptide repeat domain"/>
    <property type="match status" value="2"/>
</dbReference>
<dbReference type="GO" id="GO:0003723">
    <property type="term" value="F:RNA binding"/>
    <property type="evidence" value="ECO:0007669"/>
    <property type="project" value="InterPro"/>
</dbReference>
<comment type="caution">
    <text evidence="4">The sequence shown here is derived from an EMBL/GenBank/DDBJ whole genome shotgun (WGS) entry which is preliminary data.</text>
</comment>
<dbReference type="Pfam" id="PF01535">
    <property type="entry name" value="PPR"/>
    <property type="match status" value="3"/>
</dbReference>
<feature type="repeat" description="PPR" evidence="3">
    <location>
        <begin position="251"/>
        <end position="285"/>
    </location>
</feature>
<dbReference type="Proteomes" id="UP001210211">
    <property type="component" value="Unassembled WGS sequence"/>
</dbReference>
<evidence type="ECO:0000313" key="4">
    <source>
        <dbReference type="EMBL" id="KAJ3698871.1"/>
    </source>
</evidence>
<protein>
    <recommendedName>
        <fullName evidence="6">Pentatricopeptide repeat-containing protein</fullName>
    </recommendedName>
</protein>
<proteinExistence type="predicted"/>
<dbReference type="PANTHER" id="PTHR47926:SF452">
    <property type="entry name" value="PENTATRICOPEPTIDE REPEAT-CONTAINING PROTEIN"/>
    <property type="match status" value="1"/>
</dbReference>